<dbReference type="AlphaFoldDB" id="A0A1S2VDC7"/>
<reference evidence="1 2" key="1">
    <citation type="submission" date="2016-10" db="EMBL/GenBank/DDBJ databases">
        <title>Arsenicibacter rosenii gen. nov., sp. nov., an efficient arsenic-methylating bacterium isolated from an arsenic-contaminated paddy soil.</title>
        <authorList>
            <person name="Huang K."/>
        </authorList>
    </citation>
    <scope>NUCLEOTIDE SEQUENCE [LARGE SCALE GENOMIC DNA]</scope>
    <source>
        <strain evidence="1 2">SM-1</strain>
    </source>
</reference>
<evidence type="ECO:0000313" key="2">
    <source>
        <dbReference type="Proteomes" id="UP000181790"/>
    </source>
</evidence>
<organism evidence="1 2">
    <name type="scientific">Arsenicibacter rosenii</name>
    <dbReference type="NCBI Taxonomy" id="1750698"/>
    <lineage>
        <taxon>Bacteria</taxon>
        <taxon>Pseudomonadati</taxon>
        <taxon>Bacteroidota</taxon>
        <taxon>Cytophagia</taxon>
        <taxon>Cytophagales</taxon>
        <taxon>Spirosomataceae</taxon>
        <taxon>Arsenicibacter</taxon>
    </lineage>
</organism>
<evidence type="ECO:0008006" key="3">
    <source>
        <dbReference type="Google" id="ProtNLM"/>
    </source>
</evidence>
<accession>A0A1S2VDC7</accession>
<name>A0A1S2VDC7_9BACT</name>
<comment type="caution">
    <text evidence="1">The sequence shown here is derived from an EMBL/GenBank/DDBJ whole genome shotgun (WGS) entry which is preliminary data.</text>
</comment>
<protein>
    <recommendedName>
        <fullName evidence="3">DUF4932 domain-containing protein</fullName>
    </recommendedName>
</protein>
<sequence length="472" mass="53543">MLFWSGSGAMGQGLSGTDSPVRLSEAYELANIILALTDYGKTDPWEVSQQSAYYREVRTHFDAFTNHPLLASVNYSRKEWEKYLSFRTDAYAFAFDSTGRLVRQFPLMTNKGVNPFEEHVAQVEAFARVSGFRQFYRAHLPYYQNLATAYLASQHYPEMRQFLETELGKQTAAGTYAIVMSPLVGRMNCHRTNGGVGTDFITLPGFLLSGKAVQEATPAEIASGTHMLFTELDHAFVNPLTEQYRSLVQTGFDNRLWDAGSGYERDSLATFNEYMTWAVYDLFVARYFPSVPSTVCTDWTLQNETRGFWASALFTQKLTSLYRQRKAGQTLRDIYPVFIKQLGKLQQTLRKPAIKACNLADQTVSDTTATVMITFSEPMHRLSAPDVVRVAEHQGTTTQERIMLTRKANELTWLQNGRAVRFRIQLAGGAVNHLLFNYPWKTSVPLRSRQGIDLPPYSRVKITVRSTLQAHR</sequence>
<evidence type="ECO:0000313" key="1">
    <source>
        <dbReference type="EMBL" id="OIN56724.1"/>
    </source>
</evidence>
<gene>
    <name evidence="1" type="ORF">BLX24_23370</name>
</gene>
<dbReference type="Proteomes" id="UP000181790">
    <property type="component" value="Unassembled WGS sequence"/>
</dbReference>
<proteinExistence type="predicted"/>
<keyword evidence="2" id="KW-1185">Reference proteome</keyword>
<dbReference type="EMBL" id="MORL01000019">
    <property type="protein sequence ID" value="OIN56724.1"/>
    <property type="molecule type" value="Genomic_DNA"/>
</dbReference>